<name>A0A166LPI2_9AGAM</name>
<feature type="compositionally biased region" description="Polar residues" evidence="1">
    <location>
        <begin position="45"/>
        <end position="55"/>
    </location>
</feature>
<reference evidence="2 3" key="1">
    <citation type="journal article" date="2016" name="Mol. Biol. Evol.">
        <title>Comparative Genomics of Early-Diverging Mushroom-Forming Fungi Provides Insights into the Origins of Lignocellulose Decay Capabilities.</title>
        <authorList>
            <person name="Nagy L.G."/>
            <person name="Riley R."/>
            <person name="Tritt A."/>
            <person name="Adam C."/>
            <person name="Daum C."/>
            <person name="Floudas D."/>
            <person name="Sun H."/>
            <person name="Yadav J.S."/>
            <person name="Pangilinan J."/>
            <person name="Larsson K.H."/>
            <person name="Matsuura K."/>
            <person name="Barry K."/>
            <person name="Labutti K."/>
            <person name="Kuo R."/>
            <person name="Ohm R.A."/>
            <person name="Bhattacharya S.S."/>
            <person name="Shirouzu T."/>
            <person name="Yoshinaga Y."/>
            <person name="Martin F.M."/>
            <person name="Grigoriev I.V."/>
            <person name="Hibbett D.S."/>
        </authorList>
    </citation>
    <scope>NUCLEOTIDE SEQUENCE [LARGE SCALE GENOMIC DNA]</scope>
    <source>
        <strain evidence="2 3">CBS 109695</strain>
    </source>
</reference>
<protein>
    <submittedName>
        <fullName evidence="2">Uncharacterized protein</fullName>
    </submittedName>
</protein>
<organism evidence="2 3">
    <name type="scientific">Athelia psychrophila</name>
    <dbReference type="NCBI Taxonomy" id="1759441"/>
    <lineage>
        <taxon>Eukaryota</taxon>
        <taxon>Fungi</taxon>
        <taxon>Dikarya</taxon>
        <taxon>Basidiomycota</taxon>
        <taxon>Agaricomycotina</taxon>
        <taxon>Agaricomycetes</taxon>
        <taxon>Agaricomycetidae</taxon>
        <taxon>Atheliales</taxon>
        <taxon>Atheliaceae</taxon>
        <taxon>Athelia</taxon>
    </lineage>
</organism>
<dbReference type="EMBL" id="KV417534">
    <property type="protein sequence ID" value="KZP23184.1"/>
    <property type="molecule type" value="Genomic_DNA"/>
</dbReference>
<accession>A0A166LPI2</accession>
<gene>
    <name evidence="2" type="ORF">FIBSPDRAFT_463373</name>
</gene>
<evidence type="ECO:0000313" key="2">
    <source>
        <dbReference type="EMBL" id="KZP23184.1"/>
    </source>
</evidence>
<evidence type="ECO:0000313" key="3">
    <source>
        <dbReference type="Proteomes" id="UP000076532"/>
    </source>
</evidence>
<proteinExistence type="predicted"/>
<dbReference type="Proteomes" id="UP000076532">
    <property type="component" value="Unassembled WGS sequence"/>
</dbReference>
<keyword evidence="3" id="KW-1185">Reference proteome</keyword>
<sequence length="110" mass="12467">MLRYCPWPGPPGGGPAERGYEGNIVYRLSYTFSWAIAFAPDITRPENTLPRSPQIESRPPARVHRRRGVLRPARRQTYTYQGWWWSAVISSSLPTQTSCYLAATRVADGI</sequence>
<feature type="region of interest" description="Disordered" evidence="1">
    <location>
        <begin position="44"/>
        <end position="68"/>
    </location>
</feature>
<evidence type="ECO:0000256" key="1">
    <source>
        <dbReference type="SAM" id="MobiDB-lite"/>
    </source>
</evidence>
<dbReference type="AlphaFoldDB" id="A0A166LPI2"/>